<name>A0A816SRJ4_9BILA</name>
<feature type="non-terminal residue" evidence="1">
    <location>
        <position position="87"/>
    </location>
</feature>
<organism evidence="1 2">
    <name type="scientific">Rotaria magnacalcarata</name>
    <dbReference type="NCBI Taxonomy" id="392030"/>
    <lineage>
        <taxon>Eukaryota</taxon>
        <taxon>Metazoa</taxon>
        <taxon>Spiralia</taxon>
        <taxon>Gnathifera</taxon>
        <taxon>Rotifera</taxon>
        <taxon>Eurotatoria</taxon>
        <taxon>Bdelloidea</taxon>
        <taxon>Philodinida</taxon>
        <taxon>Philodinidae</taxon>
        <taxon>Rotaria</taxon>
    </lineage>
</organism>
<accession>A0A816SRJ4</accession>
<gene>
    <name evidence="1" type="ORF">XDN619_LOCUS16186</name>
</gene>
<dbReference type="EMBL" id="CAJNRG010006764">
    <property type="protein sequence ID" value="CAF2088784.1"/>
    <property type="molecule type" value="Genomic_DNA"/>
</dbReference>
<evidence type="ECO:0000313" key="1">
    <source>
        <dbReference type="EMBL" id="CAF2088784.1"/>
    </source>
</evidence>
<protein>
    <submittedName>
        <fullName evidence="1">Uncharacterized protein</fullName>
    </submittedName>
</protein>
<evidence type="ECO:0000313" key="2">
    <source>
        <dbReference type="Proteomes" id="UP000663887"/>
    </source>
</evidence>
<sequence>MSYSLTENFKQTKPEYIDDKALIDIIEKVEEAAFWGDIKPTHKEDLKTTATSNLPAWVEALFVQHQKTGGEILNRISWSLKSGVLPK</sequence>
<dbReference type="AlphaFoldDB" id="A0A816SRJ4"/>
<comment type="caution">
    <text evidence="1">The sequence shown here is derived from an EMBL/GenBank/DDBJ whole genome shotgun (WGS) entry which is preliminary data.</text>
</comment>
<proteinExistence type="predicted"/>
<dbReference type="Proteomes" id="UP000663887">
    <property type="component" value="Unassembled WGS sequence"/>
</dbReference>
<reference evidence="1" key="1">
    <citation type="submission" date="2021-02" db="EMBL/GenBank/DDBJ databases">
        <authorList>
            <person name="Nowell W R."/>
        </authorList>
    </citation>
    <scope>NUCLEOTIDE SEQUENCE</scope>
</reference>